<keyword evidence="8" id="KW-0064">Aspartyl protease</keyword>
<dbReference type="FunFam" id="2.40.70.10:FF:000004">
    <property type="entry name" value="Pepsin A"/>
    <property type="match status" value="1"/>
</dbReference>
<dbReference type="Gene3D" id="6.10.140.60">
    <property type="match status" value="1"/>
</dbReference>
<dbReference type="InterPro" id="IPR001461">
    <property type="entry name" value="Aspartic_peptidase_A1"/>
</dbReference>
<evidence type="ECO:0000256" key="2">
    <source>
        <dbReference type="ARBA" id="ARBA00007447"/>
    </source>
</evidence>
<dbReference type="SUPFAM" id="SSF50630">
    <property type="entry name" value="Acid proteases"/>
    <property type="match status" value="1"/>
</dbReference>
<evidence type="ECO:0000256" key="5">
    <source>
        <dbReference type="ARBA" id="ARBA00023157"/>
    </source>
</evidence>
<feature type="domain" description="Peptidase A1" evidence="9">
    <location>
        <begin position="90"/>
        <end position="390"/>
    </location>
</feature>
<dbReference type="Pfam" id="PF00026">
    <property type="entry name" value="Asp"/>
    <property type="match status" value="1"/>
</dbReference>
<name>A0A8D1BVP2_PIG</name>
<dbReference type="Proteomes" id="UP000694570">
    <property type="component" value="Unplaced"/>
</dbReference>
<sequence>MPGKFSVVTVILQNGQLLPISYLFPFPMHGERIPLTKVKSIRENLREKGLLKNFLKEHPFTMIQNRLNQKPAPQGKVSRQPLRNYFDMAYVGNISIGTPPQQFSVIFDTGSSDLWVPSIYCQSRACSEYTHRVFDPFKSTTFRYSGVPIELEYASGMMSGYLGYDTVRISNLIIMGQEFGYSQWEENEAFDHAMFDGMLGLGYPGLAIEDTTPVFDNLRKRGLIAQPVFAFYLSTWQRHGALLNGGPMDGSGHRPRNLALGEITWRGYVVACKSGCQAVIDTGSSLLIGPTKEVINIQKLINAKPFQEEFLIQCSTMNTLPDFIFTINNVQYPVPARAYIQKGSSTGRCYSNFSGGTEDLSDKEFWILGDVFLRLYFTVFDRGQDRIGLAPAV</sequence>
<keyword evidence="8" id="KW-0378">Hydrolase</keyword>
<organism evidence="10 11">
    <name type="scientific">Sus scrofa</name>
    <name type="common">Pig</name>
    <dbReference type="NCBI Taxonomy" id="9823"/>
    <lineage>
        <taxon>Eukaryota</taxon>
        <taxon>Metazoa</taxon>
        <taxon>Chordata</taxon>
        <taxon>Craniata</taxon>
        <taxon>Vertebrata</taxon>
        <taxon>Euteleostomi</taxon>
        <taxon>Mammalia</taxon>
        <taxon>Eutheria</taxon>
        <taxon>Laurasiatheria</taxon>
        <taxon>Artiodactyla</taxon>
        <taxon>Suina</taxon>
        <taxon>Suidae</taxon>
        <taxon>Sus</taxon>
    </lineage>
</organism>
<evidence type="ECO:0000256" key="4">
    <source>
        <dbReference type="ARBA" id="ARBA00022729"/>
    </source>
</evidence>
<dbReference type="GO" id="GO:0006508">
    <property type="term" value="P:proteolysis"/>
    <property type="evidence" value="ECO:0007669"/>
    <property type="project" value="UniProtKB-KW"/>
</dbReference>
<dbReference type="InterPro" id="IPR001969">
    <property type="entry name" value="Aspartic_peptidase_AS"/>
</dbReference>
<dbReference type="GO" id="GO:0004190">
    <property type="term" value="F:aspartic-type endopeptidase activity"/>
    <property type="evidence" value="ECO:0007669"/>
    <property type="project" value="UniProtKB-KW"/>
</dbReference>
<dbReference type="Gene3D" id="2.40.70.10">
    <property type="entry name" value="Acid Proteases"/>
    <property type="match status" value="2"/>
</dbReference>
<dbReference type="PANTHER" id="PTHR47966:SF49">
    <property type="entry name" value="PEPSIN A-5"/>
    <property type="match status" value="1"/>
</dbReference>
<dbReference type="PRINTS" id="PR00792">
    <property type="entry name" value="PEPSIN"/>
</dbReference>
<evidence type="ECO:0000313" key="11">
    <source>
        <dbReference type="Proteomes" id="UP000694570"/>
    </source>
</evidence>
<evidence type="ECO:0000313" key="10">
    <source>
        <dbReference type="Ensembl" id="ENSSSCP00030003062.1"/>
    </source>
</evidence>
<keyword evidence="5 7" id="KW-1015">Disulfide bond</keyword>
<reference evidence="10" key="1">
    <citation type="submission" date="2025-08" db="UniProtKB">
        <authorList>
            <consortium name="Ensembl"/>
        </authorList>
    </citation>
    <scope>IDENTIFICATION</scope>
</reference>
<dbReference type="InterPro" id="IPR012848">
    <property type="entry name" value="Aspartic_peptidase_N"/>
</dbReference>
<evidence type="ECO:0000256" key="1">
    <source>
        <dbReference type="ARBA" id="ARBA00004239"/>
    </source>
</evidence>
<feature type="disulfide bond" evidence="7">
    <location>
        <begin position="272"/>
        <end position="276"/>
    </location>
</feature>
<evidence type="ECO:0000259" key="9">
    <source>
        <dbReference type="PROSITE" id="PS51767"/>
    </source>
</evidence>
<dbReference type="GO" id="GO:0005576">
    <property type="term" value="C:extracellular region"/>
    <property type="evidence" value="ECO:0007669"/>
    <property type="project" value="UniProtKB-SubCell"/>
</dbReference>
<dbReference type="PANTHER" id="PTHR47966">
    <property type="entry name" value="BETA-SITE APP-CLEAVING ENZYME, ISOFORM A-RELATED"/>
    <property type="match status" value="1"/>
</dbReference>
<keyword evidence="3" id="KW-0964">Secreted</keyword>
<comment type="subcellular location">
    <subcellularLocation>
        <location evidence="1">Secreted</location>
        <location evidence="1">Extracellular space</location>
    </subcellularLocation>
</comment>
<feature type="active site" evidence="6">
    <location>
        <position position="108"/>
    </location>
</feature>
<proteinExistence type="inferred from homology"/>
<evidence type="ECO:0000256" key="7">
    <source>
        <dbReference type="PIRSR" id="PIRSR601461-2"/>
    </source>
</evidence>
<dbReference type="InterPro" id="IPR021109">
    <property type="entry name" value="Peptidase_aspartic_dom_sf"/>
</dbReference>
<comment type="similarity">
    <text evidence="2 8">Belongs to the peptidase A1 family.</text>
</comment>
<dbReference type="Ensembl" id="ENSSSCT00030006844.1">
    <property type="protein sequence ID" value="ENSSSCP00030003062.1"/>
    <property type="gene ID" value="ENSSSCG00030004917.1"/>
</dbReference>
<dbReference type="PROSITE" id="PS51767">
    <property type="entry name" value="PEPTIDASE_A1"/>
    <property type="match status" value="1"/>
</dbReference>
<dbReference type="Pfam" id="PF07966">
    <property type="entry name" value="A1_Propeptide"/>
    <property type="match status" value="1"/>
</dbReference>
<evidence type="ECO:0000256" key="8">
    <source>
        <dbReference type="RuleBase" id="RU000454"/>
    </source>
</evidence>
<protein>
    <recommendedName>
        <fullName evidence="9">Peptidase A1 domain-containing protein</fullName>
    </recommendedName>
</protein>
<keyword evidence="8" id="KW-0645">Protease</keyword>
<dbReference type="AlphaFoldDB" id="A0A8D1BVP2"/>
<evidence type="ECO:0000256" key="6">
    <source>
        <dbReference type="PIRSR" id="PIRSR601461-1"/>
    </source>
</evidence>
<keyword evidence="4" id="KW-0732">Signal</keyword>
<evidence type="ECO:0000256" key="3">
    <source>
        <dbReference type="ARBA" id="ARBA00022525"/>
    </source>
</evidence>
<dbReference type="PROSITE" id="PS00141">
    <property type="entry name" value="ASP_PROTEASE"/>
    <property type="match status" value="2"/>
</dbReference>
<feature type="active site" evidence="6">
    <location>
        <position position="281"/>
    </location>
</feature>
<dbReference type="InterPro" id="IPR033121">
    <property type="entry name" value="PEPTIDASE_A1"/>
</dbReference>
<accession>A0A8D1BVP2</accession>